<name>A0A1L3LH80_9HYPH</name>
<feature type="binding site" evidence="6">
    <location>
        <position position="83"/>
    </location>
    <ligand>
        <name>pyrroloquinoline quinone</name>
        <dbReference type="ChEBI" id="CHEBI:58442"/>
    </ligand>
</feature>
<organism evidence="12 14">
    <name type="scientific">Sinorhizobium americanum</name>
    <dbReference type="NCBI Taxonomy" id="194963"/>
    <lineage>
        <taxon>Bacteria</taxon>
        <taxon>Pseudomonadati</taxon>
        <taxon>Pseudomonadota</taxon>
        <taxon>Alphaproteobacteria</taxon>
        <taxon>Hyphomicrobiales</taxon>
        <taxon>Rhizobiaceae</taxon>
        <taxon>Sinorhizobium/Ensifer group</taxon>
        <taxon>Sinorhizobium</taxon>
    </lineage>
</organism>
<evidence type="ECO:0000256" key="4">
    <source>
        <dbReference type="ARBA" id="ARBA00023002"/>
    </source>
</evidence>
<dbReference type="GO" id="GO:0005509">
    <property type="term" value="F:calcium ion binding"/>
    <property type="evidence" value="ECO:0007669"/>
    <property type="project" value="InterPro"/>
</dbReference>
<feature type="signal peptide" evidence="10">
    <location>
        <begin position="1"/>
        <end position="28"/>
    </location>
</feature>
<feature type="active site" description="Proton acceptor" evidence="5">
    <location>
        <position position="328"/>
    </location>
</feature>
<dbReference type="PROSITE" id="PS00364">
    <property type="entry name" value="BACTERIAL_PQQ_2"/>
    <property type="match status" value="1"/>
</dbReference>
<dbReference type="Proteomes" id="UP000182306">
    <property type="component" value="Chromosome"/>
</dbReference>
<evidence type="ECO:0000256" key="3">
    <source>
        <dbReference type="ARBA" id="ARBA00022891"/>
    </source>
</evidence>
<comment type="cofactor">
    <cofactor evidence="6">
        <name>pyrroloquinoline quinone</name>
        <dbReference type="ChEBI" id="CHEBI:58442"/>
    </cofactor>
    <text evidence="6">Binds 1 PQQ group per subunit.</text>
</comment>
<gene>
    <name evidence="12" type="primary">xoxF</name>
    <name evidence="13" type="ORF">EV184_1204</name>
    <name evidence="12" type="ORF">SAMCFNEI73_Ch0092</name>
</gene>
<evidence type="ECO:0000313" key="12">
    <source>
        <dbReference type="EMBL" id="APG89428.1"/>
    </source>
</evidence>
<feature type="binding site" evidence="7">
    <location>
        <position position="286"/>
    </location>
    <ligand>
        <name>Ca(2+)</name>
        <dbReference type="ChEBI" id="CHEBI:29108"/>
    </ligand>
</feature>
<dbReference type="EMBL" id="SLVU01000020">
    <property type="protein sequence ID" value="TCN24698.1"/>
    <property type="molecule type" value="Genomic_DNA"/>
</dbReference>
<reference evidence="13 15" key="2">
    <citation type="submission" date="2019-03" db="EMBL/GenBank/DDBJ databases">
        <title>Genomic Encyclopedia of Type Strains, Phase IV (KMG-V): Genome sequencing to study the core and pangenomes of soil and plant-associated prokaryotes.</title>
        <authorList>
            <person name="Whitman W."/>
        </authorList>
    </citation>
    <scope>NUCLEOTIDE SEQUENCE [LARGE SCALE GENOMIC DNA]</scope>
    <source>
        <strain evidence="13 15">23C40</strain>
    </source>
</reference>
<comment type="cofactor">
    <cofactor evidence="7">
        <name>Ca(2+)</name>
        <dbReference type="ChEBI" id="CHEBI:29108"/>
    </cofactor>
    <text evidence="7">Binds 1 Ca(2+) ion per subunit.</text>
</comment>
<dbReference type="InterPro" id="IPR002372">
    <property type="entry name" value="PQQ_rpt_dom"/>
</dbReference>
<dbReference type="PANTHER" id="PTHR32303">
    <property type="entry name" value="QUINOPROTEIN ALCOHOL DEHYDROGENASE (CYTOCHROME C)"/>
    <property type="match status" value="1"/>
</dbReference>
<keyword evidence="8" id="KW-1015">Disulfide bond</keyword>
<evidence type="ECO:0000256" key="9">
    <source>
        <dbReference type="SAM" id="MobiDB-lite"/>
    </source>
</evidence>
<feature type="domain" description="Pyrrolo-quinoline quinone repeat" evidence="11">
    <location>
        <begin position="42"/>
        <end position="372"/>
    </location>
</feature>
<dbReference type="InterPro" id="IPR011047">
    <property type="entry name" value="Quinoprotein_ADH-like_sf"/>
</dbReference>
<evidence type="ECO:0000313" key="13">
    <source>
        <dbReference type="EMBL" id="TCN24698.1"/>
    </source>
</evidence>
<dbReference type="GO" id="GO:0016614">
    <property type="term" value="F:oxidoreductase activity, acting on CH-OH group of donors"/>
    <property type="evidence" value="ECO:0007669"/>
    <property type="project" value="InterPro"/>
</dbReference>
<dbReference type="Pfam" id="PF01011">
    <property type="entry name" value="PQQ"/>
    <property type="match status" value="1"/>
</dbReference>
<dbReference type="EC" id="1.1.99.-" evidence="12"/>
<feature type="binding site" evidence="7">
    <location>
        <position position="328"/>
    </location>
    <ligand>
        <name>Ca(2+)</name>
        <dbReference type="ChEBI" id="CHEBI:29108"/>
    </ligand>
</feature>
<dbReference type="InterPro" id="IPR017512">
    <property type="entry name" value="PQQ_MeOH/EtOH_DH"/>
</dbReference>
<dbReference type="InterPro" id="IPR001479">
    <property type="entry name" value="Quinoprotein_DH_CS"/>
</dbReference>
<evidence type="ECO:0000256" key="2">
    <source>
        <dbReference type="ARBA" id="ARBA00022723"/>
    </source>
</evidence>
<feature type="binding site" evidence="6">
    <location>
        <position position="184"/>
    </location>
    <ligand>
        <name>pyrroloquinoline quinone</name>
        <dbReference type="ChEBI" id="CHEBI:58442"/>
    </ligand>
</feature>
<evidence type="ECO:0000313" key="15">
    <source>
        <dbReference type="Proteomes" id="UP000295043"/>
    </source>
</evidence>
<feature type="binding site" evidence="6">
    <location>
        <position position="137"/>
    </location>
    <ligand>
        <name>pyrroloquinoline quinone</name>
        <dbReference type="ChEBI" id="CHEBI:58442"/>
    </ligand>
</feature>
<evidence type="ECO:0000256" key="10">
    <source>
        <dbReference type="SAM" id="SignalP"/>
    </source>
</evidence>
<feature type="region of interest" description="Disordered" evidence="9">
    <location>
        <begin position="232"/>
        <end position="255"/>
    </location>
</feature>
<evidence type="ECO:0000256" key="8">
    <source>
        <dbReference type="PIRSR" id="PIRSR617512-4"/>
    </source>
</evidence>
<feature type="binding site" evidence="7">
    <location>
        <position position="202"/>
    </location>
    <ligand>
        <name>Ca(2+)</name>
        <dbReference type="ChEBI" id="CHEBI:29108"/>
    </ligand>
</feature>
<evidence type="ECO:0000256" key="6">
    <source>
        <dbReference type="PIRSR" id="PIRSR617512-2"/>
    </source>
</evidence>
<dbReference type="NCBIfam" id="TIGR03075">
    <property type="entry name" value="PQQ_enz_alc_DH"/>
    <property type="match status" value="1"/>
</dbReference>
<evidence type="ECO:0000256" key="7">
    <source>
        <dbReference type="PIRSR" id="PIRSR617512-3"/>
    </source>
</evidence>
<evidence type="ECO:0000313" key="14">
    <source>
        <dbReference type="Proteomes" id="UP000182306"/>
    </source>
</evidence>
<dbReference type="SMART" id="SM00564">
    <property type="entry name" value="PQQ"/>
    <property type="match status" value="5"/>
</dbReference>
<keyword evidence="3 6" id="KW-0634">PQQ</keyword>
<evidence type="ECO:0000256" key="1">
    <source>
        <dbReference type="ARBA" id="ARBA00008156"/>
    </source>
</evidence>
<dbReference type="GO" id="GO:0016020">
    <property type="term" value="C:membrane"/>
    <property type="evidence" value="ECO:0007669"/>
    <property type="project" value="InterPro"/>
</dbReference>
<evidence type="ECO:0000256" key="5">
    <source>
        <dbReference type="PIRSR" id="PIRSR617512-1"/>
    </source>
</evidence>
<dbReference type="AlphaFoldDB" id="A0A1L3LH80"/>
<comment type="similarity">
    <text evidence="1">Belongs to the bacterial PQQ dehydrogenase family.</text>
</comment>
<feature type="disulfide bond" evidence="8">
    <location>
        <begin position="131"/>
        <end position="132"/>
    </location>
</feature>
<dbReference type="InterPro" id="IPR018391">
    <property type="entry name" value="PQQ_b-propeller_rpt"/>
</dbReference>
<dbReference type="EMBL" id="CP013107">
    <property type="protein sequence ID" value="APG89428.1"/>
    <property type="molecule type" value="Genomic_DNA"/>
</dbReference>
<dbReference type="CDD" id="cd10278">
    <property type="entry name" value="PQQ_MDH"/>
    <property type="match status" value="1"/>
</dbReference>
<dbReference type="GO" id="GO:0030288">
    <property type="term" value="C:outer membrane-bounded periplasmic space"/>
    <property type="evidence" value="ECO:0007669"/>
    <property type="project" value="InterPro"/>
</dbReference>
<protein>
    <submittedName>
        <fullName evidence="12">Dehydrogenase XoxF</fullName>
        <ecNumber evidence="12">1.1.99.-</ecNumber>
    </submittedName>
    <submittedName>
        <fullName evidence="13">PQQ-dependent dehydrogenase (Methanol/ethanol family)</fullName>
    </submittedName>
</protein>
<dbReference type="Proteomes" id="UP000295043">
    <property type="component" value="Unassembled WGS sequence"/>
</dbReference>
<keyword evidence="10" id="KW-0732">Signal</keyword>
<dbReference type="OrthoDB" id="9794322at2"/>
<feature type="chain" id="PRO_5044562095" evidence="10">
    <location>
        <begin position="29"/>
        <end position="634"/>
    </location>
</feature>
<dbReference type="STRING" id="194963.SAMCFNEI73_Ch0092"/>
<evidence type="ECO:0000259" key="11">
    <source>
        <dbReference type="Pfam" id="PF01011"/>
    </source>
</evidence>
<keyword evidence="4 12" id="KW-0560">Oxidoreductase</keyword>
<feature type="binding site" evidence="6">
    <location>
        <position position="266"/>
    </location>
    <ligand>
        <name>pyrroloquinoline quinone</name>
        <dbReference type="ChEBI" id="CHEBI:58442"/>
    </ligand>
</feature>
<dbReference type="Gene3D" id="2.140.10.10">
    <property type="entry name" value="Quinoprotein alcohol dehydrogenase-like superfamily"/>
    <property type="match status" value="1"/>
</dbReference>
<dbReference type="SUPFAM" id="SSF50998">
    <property type="entry name" value="Quinoprotein alcohol dehydrogenase-like"/>
    <property type="match status" value="1"/>
</dbReference>
<dbReference type="PANTHER" id="PTHR32303:SF4">
    <property type="entry name" value="QUINOPROTEIN GLUCOSE DEHYDROGENASE"/>
    <property type="match status" value="1"/>
</dbReference>
<reference evidence="12 14" key="1">
    <citation type="submission" date="2015-10" db="EMBL/GenBank/DDBJ databases">
        <title>Genomic differences between typical nodule nitrogen-fixing rhizobial strains and those coming from bean seeds.</title>
        <authorList>
            <person name="Peralta H."/>
            <person name="Aguilar-Vera A."/>
            <person name="Diaz R."/>
            <person name="Mora Y."/>
            <person name="Martinez-Batallar G."/>
            <person name="Salazar E."/>
            <person name="Vargas-Lagunas C."/>
            <person name="Encarnacion S."/>
            <person name="Girard L."/>
            <person name="Mora J."/>
        </authorList>
    </citation>
    <scope>NUCLEOTIDE SEQUENCE [LARGE SCALE GENOMIC DNA]</scope>
    <source>
        <strain evidence="12 14">CFNEI 73</strain>
    </source>
</reference>
<feature type="binding site" evidence="6">
    <location>
        <begin position="200"/>
        <end position="201"/>
    </location>
    <ligand>
        <name>pyrroloquinoline quinone</name>
        <dbReference type="ChEBI" id="CHEBI:58442"/>
    </ligand>
</feature>
<sequence>MRILGKFAYLPMAAAGVLTATIAGNALANDELKALAADPKNWAMPTGDYANTRFSKLNQINKDNAKDLQVKWTFSTGVLRGHEGGPLVIGDVMYVHTPFPNIVYALDLKNDGKILWKYEPKQDPSVIAIMCCDTVNRGPAYGDGKIILYQADTMVTALDAKTGKVAWQAQNGEKIDGSLSESGTSAPMVVKDKVIVGVSGAEYGVRGHLTAYNLSDGKRAWRAYSTGPDSETLIDPEKTTHLGKPVGKDSGMNTWEGEQWKTGGGTTWGWYAYDPELNLIYYGTGNPSTWNPNQRPGDNRWSMTIFARDADTGMAKWAYQMTPHDEWDYDGVNEMILVDDMEIMGQPRDVLVHFDRNGFGYTLDRATGELLVAKKYDPTVNWATEVVMDPKSDQYGRPQVVDKYSTEHNGEDFNTTGVCPAALGTKDQQPATYSPKTKLFYVPTNHVCMDYEPYRVSYTAGQAYVGATVNMYPTPNSHGGMGNFIAWDAAKGEIVWSKPEQFSVWSGALATEGDVIFYGTLEGYIKAVDMQGNELYKFKTPSGIIGNINTFEHGGKQYIAVLSGVGGWAGIGLAGGLLAAEGAAAWQQAVSGEKAPTDESKSIATAGLGAVGGYAALAEYTTLGGQLTVFGLPD</sequence>
<keyword evidence="14" id="KW-1185">Reference proteome</keyword>
<dbReference type="KEGG" id="same:SAMCFNEI73_Ch0092"/>
<proteinExistence type="inferred from homology"/>
<keyword evidence="2 7" id="KW-0479">Metal-binding</keyword>
<keyword evidence="7" id="KW-0106">Calcium</keyword>
<accession>A0A1L3LH80</accession>